<reference evidence="2 3" key="1">
    <citation type="submission" date="2015-02" db="EMBL/GenBank/DDBJ databases">
        <title>Nostoc linckia genome annotation.</title>
        <authorList>
            <person name="Zhou Z."/>
        </authorList>
    </citation>
    <scope>NUCLEOTIDE SEQUENCE [LARGE SCALE GENOMIC DNA]</scope>
    <source>
        <strain evidence="3">z8</strain>
    </source>
</reference>
<evidence type="ECO:0000313" key="2">
    <source>
        <dbReference type="EMBL" id="PHK07283.1"/>
    </source>
</evidence>
<accession>A0A9Q5ZGP5</accession>
<feature type="transmembrane region" description="Helical" evidence="1">
    <location>
        <begin position="42"/>
        <end position="63"/>
    </location>
</feature>
<sequence>MTIGKARAILLYIFIFFFLFIILLIIIPYIKGDYGGDSLINLIIKVLVVYSIHFGVIAGGIFGQEISDRRLSSLVPFKLALVMVLIWNILLTWRCIVFTFIETDTTDKELANYIDTIAPASSFLVSGALAYFFASQR</sequence>
<feature type="transmembrane region" description="Helical" evidence="1">
    <location>
        <begin position="113"/>
        <end position="134"/>
    </location>
</feature>
<protein>
    <submittedName>
        <fullName evidence="2">Uncharacterized protein</fullName>
    </submittedName>
</protein>
<feature type="transmembrane region" description="Helical" evidence="1">
    <location>
        <begin position="75"/>
        <end position="101"/>
    </location>
</feature>
<comment type="caution">
    <text evidence="2">The sequence shown here is derived from an EMBL/GenBank/DDBJ whole genome shotgun (WGS) entry which is preliminary data.</text>
</comment>
<dbReference type="EMBL" id="LAHD01000002">
    <property type="protein sequence ID" value="PHK07283.1"/>
    <property type="molecule type" value="Genomic_DNA"/>
</dbReference>
<name>A0A9Q5ZGP5_NOSLI</name>
<keyword evidence="1" id="KW-1133">Transmembrane helix</keyword>
<dbReference type="RefSeq" id="WP_099065850.1">
    <property type="nucleotide sequence ID" value="NZ_LAHD01000002.1"/>
</dbReference>
<dbReference type="AlphaFoldDB" id="A0A9Q5ZGP5"/>
<gene>
    <name evidence="2" type="ORF">VF08_01405</name>
</gene>
<keyword evidence="1" id="KW-0812">Transmembrane</keyword>
<evidence type="ECO:0000313" key="3">
    <source>
        <dbReference type="Proteomes" id="UP000222310"/>
    </source>
</evidence>
<organism evidence="2 3">
    <name type="scientific">Nostoc linckia z8</name>
    <dbReference type="NCBI Taxonomy" id="1628746"/>
    <lineage>
        <taxon>Bacteria</taxon>
        <taxon>Bacillati</taxon>
        <taxon>Cyanobacteriota</taxon>
        <taxon>Cyanophyceae</taxon>
        <taxon>Nostocales</taxon>
        <taxon>Nostocaceae</taxon>
        <taxon>Nostoc</taxon>
    </lineage>
</organism>
<evidence type="ECO:0000256" key="1">
    <source>
        <dbReference type="SAM" id="Phobius"/>
    </source>
</evidence>
<proteinExistence type="predicted"/>
<keyword evidence="1" id="KW-0472">Membrane</keyword>
<dbReference type="Proteomes" id="UP000222310">
    <property type="component" value="Unassembled WGS sequence"/>
</dbReference>
<dbReference type="GeneID" id="57092036"/>
<feature type="transmembrane region" description="Helical" evidence="1">
    <location>
        <begin position="9"/>
        <end position="30"/>
    </location>
</feature>